<dbReference type="PANTHER" id="PTHR12110">
    <property type="entry name" value="HYDROXYPYRUVATE ISOMERASE"/>
    <property type="match status" value="1"/>
</dbReference>
<protein>
    <submittedName>
        <fullName evidence="2">Sugar phosphate isomerase/epimerase</fullName>
    </submittedName>
</protein>
<name>A0A1M4TLQ7_9FLAO</name>
<dbReference type="PANTHER" id="PTHR12110:SF53">
    <property type="entry name" value="BLR5974 PROTEIN"/>
    <property type="match status" value="1"/>
</dbReference>
<dbReference type="InterPro" id="IPR013022">
    <property type="entry name" value="Xyl_isomerase-like_TIM-brl"/>
</dbReference>
<dbReference type="GO" id="GO:0016853">
    <property type="term" value="F:isomerase activity"/>
    <property type="evidence" value="ECO:0007669"/>
    <property type="project" value="UniProtKB-KW"/>
</dbReference>
<gene>
    <name evidence="2" type="ORF">SAMN03080594_101298</name>
</gene>
<dbReference type="Pfam" id="PF01261">
    <property type="entry name" value="AP_endonuc_2"/>
    <property type="match status" value="1"/>
</dbReference>
<sequence length="329" mass="36211">MEQKNLKIKGIKVVMVALLMGVLSCKEAPKEQPKDVETAEVSAKATEPFFKLSLAQWSMHRMVREEGVDPYTFAEKAKNWGFTGLEYVSGLYYKELQAANFSKEAMAAFVEKCNAESKKHGMQNVLIMIDGQGDLATTDDKKRKEAVENHYKWVDAAADMGCHAIRVNLSGSKVPNEWMAGSVDGLTQLATYAKGKNIEVLVENHGGLSSNAAMLAEVMTKVNMDNCGTLPDFGNFCIERTKDGCAEEYDIYKGISELMPHALAVSAKSYDFDAEGNETKLDYPRILKIVKDAGYTGFIGVEYEGSALSEEQGIIATRDLLIKAGKELN</sequence>
<keyword evidence="2" id="KW-0413">Isomerase</keyword>
<dbReference type="EMBL" id="FQUX01000001">
    <property type="protein sequence ID" value="SHE45429.1"/>
    <property type="molecule type" value="Genomic_DNA"/>
</dbReference>
<dbReference type="RefSeq" id="WP_072859971.1">
    <property type="nucleotide sequence ID" value="NZ_FQUX01000001.1"/>
</dbReference>
<keyword evidence="3" id="KW-1185">Reference proteome</keyword>
<dbReference type="OrthoDB" id="1114629at2"/>
<dbReference type="Gene3D" id="3.20.20.150">
    <property type="entry name" value="Divalent-metal-dependent TIM barrel enzymes"/>
    <property type="match status" value="1"/>
</dbReference>
<dbReference type="Proteomes" id="UP000184406">
    <property type="component" value="Unassembled WGS sequence"/>
</dbReference>
<proteinExistence type="predicted"/>
<reference evidence="3" key="1">
    <citation type="submission" date="2016-11" db="EMBL/GenBank/DDBJ databases">
        <authorList>
            <person name="Varghese N."/>
            <person name="Submissions S."/>
        </authorList>
    </citation>
    <scope>NUCLEOTIDE SEQUENCE [LARGE SCALE GENOMIC DNA]</scope>
    <source>
        <strain evidence="3">DSM 17539</strain>
    </source>
</reference>
<feature type="domain" description="Xylose isomerase-like TIM barrel" evidence="1">
    <location>
        <begin position="75"/>
        <end position="321"/>
    </location>
</feature>
<evidence type="ECO:0000313" key="3">
    <source>
        <dbReference type="Proteomes" id="UP000184406"/>
    </source>
</evidence>
<dbReference type="InterPro" id="IPR050312">
    <property type="entry name" value="IolE/XylAMocC-like"/>
</dbReference>
<accession>A0A1M4TLQ7</accession>
<evidence type="ECO:0000313" key="2">
    <source>
        <dbReference type="EMBL" id="SHE45429.1"/>
    </source>
</evidence>
<dbReference type="SUPFAM" id="SSF51658">
    <property type="entry name" value="Xylose isomerase-like"/>
    <property type="match status" value="1"/>
</dbReference>
<organism evidence="2 3">
    <name type="scientific">Arenibacter palladensis</name>
    <dbReference type="NCBI Taxonomy" id="237373"/>
    <lineage>
        <taxon>Bacteria</taxon>
        <taxon>Pseudomonadati</taxon>
        <taxon>Bacteroidota</taxon>
        <taxon>Flavobacteriia</taxon>
        <taxon>Flavobacteriales</taxon>
        <taxon>Flavobacteriaceae</taxon>
        <taxon>Arenibacter</taxon>
    </lineage>
</organism>
<dbReference type="AlphaFoldDB" id="A0A1M4TLQ7"/>
<dbReference type="InterPro" id="IPR036237">
    <property type="entry name" value="Xyl_isomerase-like_sf"/>
</dbReference>
<evidence type="ECO:0000259" key="1">
    <source>
        <dbReference type="Pfam" id="PF01261"/>
    </source>
</evidence>
<dbReference type="PROSITE" id="PS51257">
    <property type="entry name" value="PROKAR_LIPOPROTEIN"/>
    <property type="match status" value="1"/>
</dbReference>